<proteinExistence type="predicted"/>
<comment type="caution">
    <text evidence="2">The sequence shown here is derived from an EMBL/GenBank/DDBJ whole genome shotgun (WGS) entry which is preliminary data.</text>
</comment>
<gene>
    <name evidence="2" type="ORF">EJ08DRAFT_650645</name>
</gene>
<dbReference type="AlphaFoldDB" id="A0A9P4NQ14"/>
<evidence type="ECO:0000313" key="3">
    <source>
        <dbReference type="Proteomes" id="UP000800235"/>
    </source>
</evidence>
<organism evidence="2 3">
    <name type="scientific">Tothia fuscella</name>
    <dbReference type="NCBI Taxonomy" id="1048955"/>
    <lineage>
        <taxon>Eukaryota</taxon>
        <taxon>Fungi</taxon>
        <taxon>Dikarya</taxon>
        <taxon>Ascomycota</taxon>
        <taxon>Pezizomycotina</taxon>
        <taxon>Dothideomycetes</taxon>
        <taxon>Pleosporomycetidae</taxon>
        <taxon>Venturiales</taxon>
        <taxon>Cylindrosympodiaceae</taxon>
        <taxon>Tothia</taxon>
    </lineage>
</organism>
<dbReference type="EMBL" id="MU007049">
    <property type="protein sequence ID" value="KAF2429239.1"/>
    <property type="molecule type" value="Genomic_DNA"/>
</dbReference>
<name>A0A9P4NQ14_9PEZI</name>
<reference evidence="2" key="1">
    <citation type="journal article" date="2020" name="Stud. Mycol.">
        <title>101 Dothideomycetes genomes: a test case for predicting lifestyles and emergence of pathogens.</title>
        <authorList>
            <person name="Haridas S."/>
            <person name="Albert R."/>
            <person name="Binder M."/>
            <person name="Bloem J."/>
            <person name="Labutti K."/>
            <person name="Salamov A."/>
            <person name="Andreopoulos B."/>
            <person name="Baker S."/>
            <person name="Barry K."/>
            <person name="Bills G."/>
            <person name="Bluhm B."/>
            <person name="Cannon C."/>
            <person name="Castanera R."/>
            <person name="Culley D."/>
            <person name="Daum C."/>
            <person name="Ezra D."/>
            <person name="Gonzalez J."/>
            <person name="Henrissat B."/>
            <person name="Kuo A."/>
            <person name="Liang C."/>
            <person name="Lipzen A."/>
            <person name="Lutzoni F."/>
            <person name="Magnuson J."/>
            <person name="Mondo S."/>
            <person name="Nolan M."/>
            <person name="Ohm R."/>
            <person name="Pangilinan J."/>
            <person name="Park H.-J."/>
            <person name="Ramirez L."/>
            <person name="Alfaro M."/>
            <person name="Sun H."/>
            <person name="Tritt A."/>
            <person name="Yoshinaga Y."/>
            <person name="Zwiers L.-H."/>
            <person name="Turgeon B."/>
            <person name="Goodwin S."/>
            <person name="Spatafora J."/>
            <person name="Crous P."/>
            <person name="Grigoriev I."/>
        </authorList>
    </citation>
    <scope>NUCLEOTIDE SEQUENCE</scope>
    <source>
        <strain evidence="2">CBS 130266</strain>
    </source>
</reference>
<protein>
    <submittedName>
        <fullName evidence="2">Uncharacterized protein</fullName>
    </submittedName>
</protein>
<keyword evidence="3" id="KW-1185">Reference proteome</keyword>
<evidence type="ECO:0000313" key="2">
    <source>
        <dbReference type="EMBL" id="KAF2429239.1"/>
    </source>
</evidence>
<feature type="compositionally biased region" description="Polar residues" evidence="1">
    <location>
        <begin position="33"/>
        <end position="50"/>
    </location>
</feature>
<evidence type="ECO:0000256" key="1">
    <source>
        <dbReference type="SAM" id="MobiDB-lite"/>
    </source>
</evidence>
<feature type="region of interest" description="Disordered" evidence="1">
    <location>
        <begin position="23"/>
        <end position="62"/>
    </location>
</feature>
<dbReference type="Proteomes" id="UP000800235">
    <property type="component" value="Unassembled WGS sequence"/>
</dbReference>
<accession>A0A9P4NQ14</accession>
<sequence>MSAVPALISSLFDGVAGPVNNSLGETRVGDYSAGTSSSSPKELVEQSTSDKAGAGVLSMPSDSRSRVVDISRRFVSILSLGLSV</sequence>